<feature type="transmembrane region" description="Helical" evidence="8">
    <location>
        <begin position="12"/>
        <end position="37"/>
    </location>
</feature>
<dbReference type="GO" id="GO:0015226">
    <property type="term" value="F:carnitine transmembrane transporter activity"/>
    <property type="evidence" value="ECO:0007669"/>
    <property type="project" value="TreeGrafter"/>
</dbReference>
<gene>
    <name evidence="10" type="primary">opuAB</name>
    <name evidence="9" type="ORF">IFDJLNFL_5357</name>
    <name evidence="10" type="ORF">MTDSW087_00423</name>
</gene>
<keyword evidence="3" id="KW-0813">Transport</keyword>
<evidence type="ECO:0000256" key="3">
    <source>
        <dbReference type="ARBA" id="ARBA00022448"/>
    </source>
</evidence>
<protein>
    <submittedName>
        <fullName evidence="10">Glycine betaine transport system permease protein OpuAB</fullName>
    </submittedName>
</protein>
<dbReference type="Proteomes" id="UP000401717">
    <property type="component" value="Unassembled WGS sequence"/>
</dbReference>
<comment type="subcellular location">
    <subcellularLocation>
        <location evidence="2">Cell membrane</location>
    </subcellularLocation>
    <subcellularLocation>
        <location evidence="1">Membrane</location>
        <topology evidence="1">Multi-pass membrane protein</topology>
    </subcellularLocation>
</comment>
<evidence type="ECO:0000256" key="2">
    <source>
        <dbReference type="ARBA" id="ARBA00004236"/>
    </source>
</evidence>
<organism evidence="10 11">
    <name type="scientific">Methylobacterium dankookense</name>
    <dbReference type="NCBI Taxonomy" id="560405"/>
    <lineage>
        <taxon>Bacteria</taxon>
        <taxon>Pseudomonadati</taxon>
        <taxon>Pseudomonadota</taxon>
        <taxon>Alphaproteobacteria</taxon>
        <taxon>Hyphomicrobiales</taxon>
        <taxon>Methylobacteriaceae</taxon>
        <taxon>Methylobacterium</taxon>
    </lineage>
</organism>
<dbReference type="Proteomes" id="UP001055303">
    <property type="component" value="Unassembled WGS sequence"/>
</dbReference>
<reference evidence="9" key="2">
    <citation type="journal article" date="2021" name="Front. Microbiol.">
        <title>Comprehensive Comparative Genomics and Phenotyping of Methylobacterium Species.</title>
        <authorList>
            <person name="Alessa O."/>
            <person name="Ogura Y."/>
            <person name="Fujitani Y."/>
            <person name="Takami H."/>
            <person name="Hayashi T."/>
            <person name="Sahin N."/>
            <person name="Tani A."/>
        </authorList>
    </citation>
    <scope>NUCLEOTIDE SEQUENCE</scope>
    <source>
        <strain evidence="9">DSM 22415</strain>
    </source>
</reference>
<dbReference type="PANTHER" id="PTHR47737">
    <property type="entry name" value="GLYCINE BETAINE/PROLINE BETAINE TRANSPORT SYSTEM PERMEASE PROTEIN PROW"/>
    <property type="match status" value="1"/>
</dbReference>
<evidence type="ECO:0000256" key="4">
    <source>
        <dbReference type="ARBA" id="ARBA00022475"/>
    </source>
</evidence>
<keyword evidence="12" id="KW-1185">Reference proteome</keyword>
<keyword evidence="5 8" id="KW-0812">Transmembrane</keyword>
<dbReference type="EMBL" id="BPQI01000212">
    <property type="protein sequence ID" value="GJD59429.1"/>
    <property type="molecule type" value="Genomic_DNA"/>
</dbReference>
<evidence type="ECO:0000313" key="10">
    <source>
        <dbReference type="EMBL" id="VUF10751.1"/>
    </source>
</evidence>
<dbReference type="AlphaFoldDB" id="A0A564FTJ9"/>
<reference evidence="10 11" key="1">
    <citation type="submission" date="2019-06" db="EMBL/GenBank/DDBJ databases">
        <authorList>
            <person name="Rodrigo-Torres L."/>
            <person name="Arahal R. D."/>
            <person name="Lucena T."/>
        </authorList>
    </citation>
    <scope>NUCLEOTIDE SEQUENCE [LARGE SCALE GENOMIC DNA]</scope>
    <source>
        <strain evidence="10 11">SW08-7</strain>
    </source>
</reference>
<dbReference type="GO" id="GO:0031460">
    <property type="term" value="P:glycine betaine transport"/>
    <property type="evidence" value="ECO:0007669"/>
    <property type="project" value="TreeGrafter"/>
</dbReference>
<keyword evidence="7 8" id="KW-0472">Membrane</keyword>
<keyword evidence="4" id="KW-1003">Cell membrane</keyword>
<dbReference type="Gene3D" id="1.10.3720.10">
    <property type="entry name" value="MetI-like"/>
    <property type="match status" value="1"/>
</dbReference>
<keyword evidence="6 8" id="KW-1133">Transmembrane helix</keyword>
<evidence type="ECO:0000256" key="8">
    <source>
        <dbReference type="SAM" id="Phobius"/>
    </source>
</evidence>
<dbReference type="GO" id="GO:0043190">
    <property type="term" value="C:ATP-binding cassette (ABC) transporter complex"/>
    <property type="evidence" value="ECO:0007669"/>
    <property type="project" value="TreeGrafter"/>
</dbReference>
<evidence type="ECO:0000313" key="12">
    <source>
        <dbReference type="Proteomes" id="UP001055303"/>
    </source>
</evidence>
<dbReference type="GO" id="GO:0005275">
    <property type="term" value="F:amine transmembrane transporter activity"/>
    <property type="evidence" value="ECO:0007669"/>
    <property type="project" value="TreeGrafter"/>
</dbReference>
<dbReference type="EMBL" id="CABFVH010000001">
    <property type="protein sequence ID" value="VUF10751.1"/>
    <property type="molecule type" value="Genomic_DNA"/>
</dbReference>
<dbReference type="PANTHER" id="PTHR47737:SF1">
    <property type="entry name" value="GLYCINE BETAINE_PROLINE BETAINE TRANSPORT SYSTEM PERMEASE PROTEIN PROW"/>
    <property type="match status" value="1"/>
</dbReference>
<proteinExistence type="predicted"/>
<reference evidence="9" key="3">
    <citation type="submission" date="2021-08" db="EMBL/GenBank/DDBJ databases">
        <authorList>
            <person name="Tani A."/>
            <person name="Ola A."/>
            <person name="Ogura Y."/>
            <person name="Katsura K."/>
            <person name="Hayashi T."/>
        </authorList>
    </citation>
    <scope>NUCLEOTIDE SEQUENCE</scope>
    <source>
        <strain evidence="9">DSM 22415</strain>
    </source>
</reference>
<sequence length="60" mass="6251">MAIQTLFEVQLPLALSTIMAGVNQTMILALSMVVFAAMTRASDLGRAVTSDASPLPGPCE</sequence>
<dbReference type="SUPFAM" id="SSF161098">
    <property type="entry name" value="MetI-like"/>
    <property type="match status" value="1"/>
</dbReference>
<evidence type="ECO:0000313" key="9">
    <source>
        <dbReference type="EMBL" id="GJD59429.1"/>
    </source>
</evidence>
<dbReference type="InterPro" id="IPR035906">
    <property type="entry name" value="MetI-like_sf"/>
</dbReference>
<dbReference type="GO" id="GO:0015871">
    <property type="term" value="P:choline transport"/>
    <property type="evidence" value="ECO:0007669"/>
    <property type="project" value="TreeGrafter"/>
</dbReference>
<dbReference type="RefSeq" id="WP_373322064.1">
    <property type="nucleotide sequence ID" value="NZ_BPQI01000212.1"/>
</dbReference>
<evidence type="ECO:0000256" key="6">
    <source>
        <dbReference type="ARBA" id="ARBA00022989"/>
    </source>
</evidence>
<evidence type="ECO:0000256" key="7">
    <source>
        <dbReference type="ARBA" id="ARBA00023136"/>
    </source>
</evidence>
<evidence type="ECO:0000256" key="5">
    <source>
        <dbReference type="ARBA" id="ARBA00022692"/>
    </source>
</evidence>
<name>A0A564FTJ9_9HYPH</name>
<evidence type="ECO:0000313" key="11">
    <source>
        <dbReference type="Proteomes" id="UP000401717"/>
    </source>
</evidence>
<accession>A0A564FTJ9</accession>
<evidence type="ECO:0000256" key="1">
    <source>
        <dbReference type="ARBA" id="ARBA00004141"/>
    </source>
</evidence>